<name>A0ABD3GV29_9MARC</name>
<evidence type="ECO:0000313" key="3">
    <source>
        <dbReference type="Proteomes" id="UP001633002"/>
    </source>
</evidence>
<accession>A0ABD3GV29</accession>
<organism evidence="2 3">
    <name type="scientific">Riccia sorocarpa</name>
    <dbReference type="NCBI Taxonomy" id="122646"/>
    <lineage>
        <taxon>Eukaryota</taxon>
        <taxon>Viridiplantae</taxon>
        <taxon>Streptophyta</taxon>
        <taxon>Embryophyta</taxon>
        <taxon>Marchantiophyta</taxon>
        <taxon>Marchantiopsida</taxon>
        <taxon>Marchantiidae</taxon>
        <taxon>Marchantiales</taxon>
        <taxon>Ricciaceae</taxon>
        <taxon>Riccia</taxon>
    </lineage>
</organism>
<reference evidence="2 3" key="1">
    <citation type="submission" date="2024-09" db="EMBL/GenBank/DDBJ databases">
        <title>Chromosome-scale assembly of Riccia sorocarpa.</title>
        <authorList>
            <person name="Paukszto L."/>
        </authorList>
    </citation>
    <scope>NUCLEOTIDE SEQUENCE [LARGE SCALE GENOMIC DNA]</scope>
    <source>
        <strain evidence="2">LP-2024</strain>
        <tissue evidence="2">Aerial parts of the thallus</tissue>
    </source>
</reference>
<keyword evidence="3" id="KW-1185">Reference proteome</keyword>
<evidence type="ECO:0000256" key="1">
    <source>
        <dbReference type="SAM" id="MobiDB-lite"/>
    </source>
</evidence>
<sequence length="637" mass="70997">MAPKKRSPQAPPAEAPGRKKRTQETTQQPNDAGPSVRHTRQQATGAGPSVQPAGPSVPTSRKKKGAKRPRGEPKKVVNPDVIECEYLVQFEHIADRERHVRWCYVTGDQRRSALRAVRNCELTASGLFAALDLPVHRPHISSCLQFIHSVVTVDPREGVSPLDLPMEATVRGCTVRLDAALVRAAFVLPAASMEIKRQVRHSLIVDWFREYERNGKRYIARTCLHREWAPALECICMVLLASRRPRCIPRRLVYYIKKFKMDPEDDPENRLDFAELMVQSLRREVLAVRGHLMGDTPERYMDTFVAVPLTWIFIHLGVITGEECDAPPAAPADPSAGDIVELQKKAGLAPRVVSPSEPRMKILILEPQGFFYRMANKKGVEAALKNGFEVLSCLEKSLVVRPGDCLVALLELLQKRCHIIVWSRASLKYVTAFLELMVSKGYLPAFMLDPQVCTLWGGDGVETVRPRRNLEYSAKLKSFRRLYDHGICLRDVLLVYTSPERNSLNDPYSAVHPKAVDKFPSAAESSAWLLRFTDWLATWSENLLPTVDFVRSHGHSPAEEAPAEGAAPVEEAGHVEEAPVERPARVEEAAPVQETVHVEEAPVEGAAPVKEPTRVEEAPAEGLTCVEEAPAMGLTHE</sequence>
<feature type="region of interest" description="Disordered" evidence="1">
    <location>
        <begin position="594"/>
        <end position="637"/>
    </location>
</feature>
<dbReference type="Proteomes" id="UP001633002">
    <property type="component" value="Unassembled WGS sequence"/>
</dbReference>
<evidence type="ECO:0000313" key="2">
    <source>
        <dbReference type="EMBL" id="KAL3681656.1"/>
    </source>
</evidence>
<protein>
    <recommendedName>
        <fullName evidence="4">FCP1 homology domain-containing protein</fullName>
    </recommendedName>
</protein>
<dbReference type="InterPro" id="IPR023214">
    <property type="entry name" value="HAD_sf"/>
</dbReference>
<feature type="region of interest" description="Disordered" evidence="1">
    <location>
        <begin position="1"/>
        <end position="74"/>
    </location>
</feature>
<gene>
    <name evidence="2" type="ORF">R1sor_024612</name>
</gene>
<dbReference type="AlphaFoldDB" id="A0ABD3GV29"/>
<dbReference type="Gene3D" id="3.40.50.1000">
    <property type="entry name" value="HAD superfamily/HAD-like"/>
    <property type="match status" value="1"/>
</dbReference>
<evidence type="ECO:0008006" key="4">
    <source>
        <dbReference type="Google" id="ProtNLM"/>
    </source>
</evidence>
<comment type="caution">
    <text evidence="2">The sequence shown here is derived from an EMBL/GenBank/DDBJ whole genome shotgun (WGS) entry which is preliminary data.</text>
</comment>
<proteinExistence type="predicted"/>
<dbReference type="EMBL" id="JBJQOH010000007">
    <property type="protein sequence ID" value="KAL3681656.1"/>
    <property type="molecule type" value="Genomic_DNA"/>
</dbReference>